<dbReference type="GO" id="GO:0080120">
    <property type="term" value="P:CAAX-box protein maturation"/>
    <property type="evidence" value="ECO:0007669"/>
    <property type="project" value="UniProtKB-ARBA"/>
</dbReference>
<dbReference type="InterPro" id="IPR003675">
    <property type="entry name" value="Rce1/LyrA-like_dom"/>
</dbReference>
<organism evidence="4 5">
    <name type="scientific">Halopenitus salinus</name>
    <dbReference type="NCBI Taxonomy" id="1198295"/>
    <lineage>
        <taxon>Archaea</taxon>
        <taxon>Methanobacteriati</taxon>
        <taxon>Methanobacteriota</taxon>
        <taxon>Stenosarchaea group</taxon>
        <taxon>Halobacteria</taxon>
        <taxon>Halobacteriales</taxon>
        <taxon>Haloferacaceae</taxon>
        <taxon>Halopenitus</taxon>
    </lineage>
</organism>
<accession>A0ABD5USE0</accession>
<feature type="transmembrane region" description="Helical" evidence="2">
    <location>
        <begin position="221"/>
        <end position="243"/>
    </location>
</feature>
<dbReference type="EC" id="3.4.-.-" evidence="4"/>
<keyword evidence="4" id="KW-0378">Hydrolase</keyword>
<evidence type="ECO:0000313" key="5">
    <source>
        <dbReference type="Proteomes" id="UP001596296"/>
    </source>
</evidence>
<evidence type="ECO:0000313" key="4">
    <source>
        <dbReference type="EMBL" id="MFC6892300.1"/>
    </source>
</evidence>
<keyword evidence="5" id="KW-1185">Reference proteome</keyword>
<keyword evidence="2" id="KW-1133">Transmembrane helix</keyword>
<dbReference type="GO" id="GO:0004175">
    <property type="term" value="F:endopeptidase activity"/>
    <property type="evidence" value="ECO:0007669"/>
    <property type="project" value="UniProtKB-ARBA"/>
</dbReference>
<dbReference type="EMBL" id="JBHSXL010000006">
    <property type="protein sequence ID" value="MFC6892300.1"/>
    <property type="molecule type" value="Genomic_DNA"/>
</dbReference>
<feature type="transmembrane region" description="Helical" evidence="2">
    <location>
        <begin position="255"/>
        <end position="283"/>
    </location>
</feature>
<protein>
    <submittedName>
        <fullName evidence="4">CPBP family intramembrane glutamic endopeptidase</fullName>
        <ecNumber evidence="4">3.4.-.-</ecNumber>
    </submittedName>
</protein>
<feature type="transmembrane region" description="Helical" evidence="2">
    <location>
        <begin position="152"/>
        <end position="172"/>
    </location>
</feature>
<evidence type="ECO:0000256" key="2">
    <source>
        <dbReference type="SAM" id="Phobius"/>
    </source>
</evidence>
<keyword evidence="2" id="KW-0472">Membrane</keyword>
<feature type="compositionally biased region" description="Basic and acidic residues" evidence="1">
    <location>
        <begin position="62"/>
        <end position="90"/>
    </location>
</feature>
<dbReference type="RefSeq" id="WP_379742219.1">
    <property type="nucleotide sequence ID" value="NZ_JBHSVN010000001.1"/>
</dbReference>
<feature type="transmembrane region" description="Helical" evidence="2">
    <location>
        <begin position="193"/>
        <end position="209"/>
    </location>
</feature>
<gene>
    <name evidence="4" type="ORF">ACFQE9_06715</name>
</gene>
<feature type="transmembrane region" description="Helical" evidence="2">
    <location>
        <begin position="99"/>
        <end position="121"/>
    </location>
</feature>
<name>A0ABD5USE0_9EURY</name>
<comment type="caution">
    <text evidence="4">The sequence shown here is derived from an EMBL/GenBank/DDBJ whole genome shotgun (WGS) entry which is preliminary data.</text>
</comment>
<feature type="transmembrane region" description="Helical" evidence="2">
    <location>
        <begin position="6"/>
        <end position="22"/>
    </location>
</feature>
<dbReference type="Proteomes" id="UP001596296">
    <property type="component" value="Unassembled WGS sequence"/>
</dbReference>
<dbReference type="AlphaFoldDB" id="A0ABD5USE0"/>
<reference evidence="4 5" key="1">
    <citation type="journal article" date="2019" name="Int. J. Syst. Evol. Microbiol.">
        <title>The Global Catalogue of Microorganisms (GCM) 10K type strain sequencing project: providing services to taxonomists for standard genome sequencing and annotation.</title>
        <authorList>
            <consortium name="The Broad Institute Genomics Platform"/>
            <consortium name="The Broad Institute Genome Sequencing Center for Infectious Disease"/>
            <person name="Wu L."/>
            <person name="Ma J."/>
        </authorList>
    </citation>
    <scope>NUCLEOTIDE SEQUENCE [LARGE SCALE GENOMIC DNA]</scope>
    <source>
        <strain evidence="4 5">SKJ47</strain>
    </source>
</reference>
<feature type="region of interest" description="Disordered" evidence="1">
    <location>
        <begin position="35"/>
        <end position="90"/>
    </location>
</feature>
<dbReference type="Pfam" id="PF02517">
    <property type="entry name" value="Rce1-like"/>
    <property type="match status" value="1"/>
</dbReference>
<proteinExistence type="predicted"/>
<evidence type="ECO:0000259" key="3">
    <source>
        <dbReference type="Pfam" id="PF02517"/>
    </source>
</evidence>
<keyword evidence="2" id="KW-0812">Transmembrane</keyword>
<feature type="domain" description="CAAX prenyl protease 2/Lysostaphin resistance protein A-like" evidence="3">
    <location>
        <begin position="195"/>
        <end position="285"/>
    </location>
</feature>
<evidence type="ECO:0000256" key="1">
    <source>
        <dbReference type="SAM" id="MobiDB-lite"/>
    </source>
</evidence>
<sequence length="305" mass="31706">MSNWTGFGAAILALTLVLLVLTRRSRRVLDRIAEDGERSRSRANYPTDPVEKSLDGEPSDGTADREADDAERGHPTDGVERDHPTDGVERGIDDSVSTLALFANVTITQALFFAVVVAIAWGSDVPASAFGVGPWAGAGSVRDLAAIGRATGYGFAAGLALYVLDDLAAALAERAGYGAPDRLRETLSPATRREWAALLVVVLPTIAVFEETLFRGALVGAFAIGFGIDPWPLAVGSSIAFGLGHGAQGRVGIAVTGVLGVALAAMFIATGSLLAVVVAHYVVNAAEFLTHGWFGTAPGDPLRPD</sequence>